<feature type="transmembrane region" description="Helical" evidence="8">
    <location>
        <begin position="188"/>
        <end position="209"/>
    </location>
</feature>
<feature type="region of interest" description="Disordered" evidence="7">
    <location>
        <begin position="783"/>
        <end position="803"/>
    </location>
</feature>
<dbReference type="SUPFAM" id="SSF50182">
    <property type="entry name" value="Sm-like ribonucleoproteins"/>
    <property type="match status" value="1"/>
</dbReference>
<reference evidence="12" key="1">
    <citation type="submission" date="2017-09" db="EMBL/GenBank/DDBJ databases">
        <title>FDA dAtabase for Regulatory Grade micrObial Sequences (FDA-ARGOS): Supporting development and validation of Infectious Disease Dx tests.</title>
        <authorList>
            <person name="Minogue T."/>
            <person name="Wolcott M."/>
            <person name="Wasieloski L."/>
            <person name="Aguilar W."/>
            <person name="Moore D."/>
            <person name="Tallon L."/>
            <person name="Sadzewicz L."/>
            <person name="Ott S."/>
            <person name="Zhao X."/>
            <person name="Nagaraj S."/>
            <person name="Vavikolanu K."/>
            <person name="Aluvathingal J."/>
            <person name="Nadendla S."/>
            <person name="Sichtig H."/>
        </authorList>
    </citation>
    <scope>NUCLEOTIDE SEQUENCE [LARGE SCALE GENOMIC DNA]</scope>
    <source>
        <strain evidence="12">FDAARGOS_394</strain>
    </source>
</reference>
<dbReference type="AlphaFoldDB" id="A0A2A7V017"/>
<dbReference type="InterPro" id="IPR010920">
    <property type="entry name" value="LSM_dom_sf"/>
</dbReference>
<feature type="compositionally biased region" description="Pro residues" evidence="7">
    <location>
        <begin position="785"/>
        <end position="794"/>
    </location>
</feature>
<evidence type="ECO:0000259" key="10">
    <source>
        <dbReference type="Pfam" id="PF12607"/>
    </source>
</evidence>
<evidence type="ECO:0000256" key="4">
    <source>
        <dbReference type="ARBA" id="ARBA00022692"/>
    </source>
</evidence>
<comment type="subcellular location">
    <subcellularLocation>
        <location evidence="1">Cell membrane</location>
        <topology evidence="1">Multi-pass membrane protein</topology>
    </subcellularLocation>
</comment>
<feature type="transmembrane region" description="Helical" evidence="8">
    <location>
        <begin position="421"/>
        <end position="439"/>
    </location>
</feature>
<dbReference type="InterPro" id="IPR052702">
    <property type="entry name" value="MscS-like_channel"/>
</dbReference>
<dbReference type="SUPFAM" id="SSF82689">
    <property type="entry name" value="Mechanosensitive channel protein MscS (YggB), C-terminal domain"/>
    <property type="match status" value="1"/>
</dbReference>
<feature type="transmembrane region" description="Helical" evidence="8">
    <location>
        <begin position="597"/>
        <end position="623"/>
    </location>
</feature>
<keyword evidence="12" id="KW-1185">Reference proteome</keyword>
<dbReference type="Proteomes" id="UP000220246">
    <property type="component" value="Unassembled WGS sequence"/>
</dbReference>
<evidence type="ECO:0000256" key="8">
    <source>
        <dbReference type="SAM" id="Phobius"/>
    </source>
</evidence>
<dbReference type="InterPro" id="IPR023408">
    <property type="entry name" value="MscS_beta-dom_sf"/>
</dbReference>
<feature type="transmembrane region" description="Helical" evidence="8">
    <location>
        <begin position="570"/>
        <end position="591"/>
    </location>
</feature>
<keyword evidence="6 8" id="KW-0472">Membrane</keyword>
<proteinExistence type="inferred from homology"/>
<dbReference type="GO" id="GO:0008381">
    <property type="term" value="F:mechanosensitive monoatomic ion channel activity"/>
    <property type="evidence" value="ECO:0007669"/>
    <property type="project" value="UniProtKB-ARBA"/>
</dbReference>
<evidence type="ECO:0000313" key="12">
    <source>
        <dbReference type="Proteomes" id="UP000220246"/>
    </source>
</evidence>
<keyword evidence="4 8" id="KW-0812">Transmembrane</keyword>
<dbReference type="InterPro" id="IPR006685">
    <property type="entry name" value="MscS_channel_2nd"/>
</dbReference>
<feature type="transmembrane region" description="Helical" evidence="8">
    <location>
        <begin position="313"/>
        <end position="330"/>
    </location>
</feature>
<comment type="similarity">
    <text evidence="2">Belongs to the MscS (TC 1.A.23) family.</text>
</comment>
<dbReference type="EMBL" id="PDEA01000001">
    <property type="protein sequence ID" value="PEH90771.1"/>
    <property type="molecule type" value="Genomic_DNA"/>
</dbReference>
<evidence type="ECO:0000256" key="5">
    <source>
        <dbReference type="ARBA" id="ARBA00022989"/>
    </source>
</evidence>
<comment type="caution">
    <text evidence="11">The sequence shown here is derived from an EMBL/GenBank/DDBJ whole genome shotgun (WGS) entry which is preliminary data.</text>
</comment>
<feature type="domain" description="Mechanosensitive ion channel MscS" evidence="9">
    <location>
        <begin position="612"/>
        <end position="677"/>
    </location>
</feature>
<dbReference type="OrthoDB" id="9799209at2"/>
<dbReference type="PANTHER" id="PTHR30347">
    <property type="entry name" value="POTASSIUM CHANNEL RELATED"/>
    <property type="match status" value="1"/>
</dbReference>
<dbReference type="InterPro" id="IPR011014">
    <property type="entry name" value="MscS_channel_TM-2"/>
</dbReference>
<dbReference type="Gene3D" id="3.30.70.100">
    <property type="match status" value="1"/>
</dbReference>
<dbReference type="STRING" id="1219032.GCA_001515545_03630"/>
<protein>
    <submittedName>
        <fullName evidence="11">DUF3772 domain-containing protein</fullName>
    </submittedName>
</protein>
<evidence type="ECO:0000256" key="2">
    <source>
        <dbReference type="ARBA" id="ARBA00008017"/>
    </source>
</evidence>
<dbReference type="InterPro" id="IPR022249">
    <property type="entry name" value="DUF3772"/>
</dbReference>
<accession>A0A2A7V017</accession>
<dbReference type="InterPro" id="IPR011066">
    <property type="entry name" value="MscS_channel_C_sf"/>
</dbReference>
<dbReference type="Gene3D" id="2.30.30.60">
    <property type="match status" value="1"/>
</dbReference>
<feature type="transmembrane region" description="Helical" evidence="8">
    <location>
        <begin position="272"/>
        <end position="292"/>
    </location>
</feature>
<evidence type="ECO:0000259" key="9">
    <source>
        <dbReference type="Pfam" id="PF00924"/>
    </source>
</evidence>
<feature type="transmembrane region" description="Helical" evidence="8">
    <location>
        <begin position="394"/>
        <end position="415"/>
    </location>
</feature>
<dbReference type="SUPFAM" id="SSF82861">
    <property type="entry name" value="Mechanosensitive channel protein MscS (YggB), transmembrane region"/>
    <property type="match status" value="1"/>
</dbReference>
<feature type="transmembrane region" description="Helical" evidence="8">
    <location>
        <begin position="527"/>
        <end position="549"/>
    </location>
</feature>
<feature type="transmembrane region" description="Helical" evidence="8">
    <location>
        <begin position="230"/>
        <end position="252"/>
    </location>
</feature>
<name>A0A2A7V017_COMTR</name>
<dbReference type="GO" id="GO:0005886">
    <property type="term" value="C:plasma membrane"/>
    <property type="evidence" value="ECO:0007669"/>
    <property type="project" value="UniProtKB-SubCell"/>
</dbReference>
<keyword evidence="3" id="KW-1003">Cell membrane</keyword>
<dbReference type="Pfam" id="PF12607">
    <property type="entry name" value="DUF3772"/>
    <property type="match status" value="1"/>
</dbReference>
<sequence length="803" mass="86068">MGVAHAADALLPPEPQVTPQAQIQAAAASLDKVRKSLDDAETSDTLQVLADQALKSKRDADAAVTALEPLLKQLDQRVEQLGTKVEGVEESTDLTRQRKELAQEHGDLDSAIKRGKLLSVEAAQTAESIEKLRTQQFNAQIASKALSPLSPALWKQFSEQLPLDLQRISGLTRLGQASFRAAIAEHGWAMPLRGIVLALLLLFPLRMGLRHLGYRYAASERAPDGRLRRTGLAVWLLLVGTVLPGLASLVFIEHLRAIDAITPRLQSVADAWIQAAFVAAFFLSISASTLVPKRPSWRLLAIDDIAAPTLTRYAWGAAFLTWFAMMLNAVDIAARTSAVSTVALDGLIALTYVGLILSVLVTITQQRQRLAAPAIKGEHGDAGRPVQRSSWLMFAWLGGHLTVLAALVAALLGYLNFSVFVATQMVWITVVVLATSLLMKFADDLCTWFFSPDSRPGRGLAQGMGLRPTRVEQVGVLLSALLRVSLLLLGLAALTAPFGNASSLLGWTASAAQGGLPVGDTVLKPMAIGRALVVLVIGLTVFRVLQHWLVETYLPKTDLDIGARNSISTVARYVGIILSGLWTLAALGIGFEKVALLASALSVGIGFGLQAITQNFVSGLILLAERPVKLGDRVRIGDQVGDIRRISVRATEIQTDDKSTLIVPNSELITKSVQNLTMDGALGRISIAFAVPLSTDVVRLKELLLGIYRSHEAVLEAPAPSMYVDSLSGSVINITSFGHVSSPRQVYSTRSDLLFELLRQTAEQGIALSSATDIHLVRNRADAAPVPPTTPAAPEPASHTPTA</sequence>
<gene>
    <name evidence="11" type="ORF">CRM82_00390</name>
</gene>
<evidence type="ECO:0000313" key="11">
    <source>
        <dbReference type="EMBL" id="PEH90771.1"/>
    </source>
</evidence>
<keyword evidence="5 8" id="KW-1133">Transmembrane helix</keyword>
<feature type="domain" description="DUF3772" evidence="10">
    <location>
        <begin position="112"/>
        <end position="172"/>
    </location>
</feature>
<feature type="transmembrane region" description="Helical" evidence="8">
    <location>
        <begin position="474"/>
        <end position="498"/>
    </location>
</feature>
<feature type="transmembrane region" description="Helical" evidence="8">
    <location>
        <begin position="342"/>
        <end position="363"/>
    </location>
</feature>
<organism evidence="11 12">
    <name type="scientific">Comamonas terrigena</name>
    <dbReference type="NCBI Taxonomy" id="32013"/>
    <lineage>
        <taxon>Bacteria</taxon>
        <taxon>Pseudomonadati</taxon>
        <taxon>Pseudomonadota</taxon>
        <taxon>Betaproteobacteria</taxon>
        <taxon>Burkholderiales</taxon>
        <taxon>Comamonadaceae</taxon>
        <taxon>Comamonas</taxon>
    </lineage>
</organism>
<evidence type="ECO:0000256" key="3">
    <source>
        <dbReference type="ARBA" id="ARBA00022475"/>
    </source>
</evidence>
<dbReference type="Gene3D" id="1.10.287.1260">
    <property type="match status" value="1"/>
</dbReference>
<dbReference type="Pfam" id="PF00924">
    <property type="entry name" value="MS_channel_2nd"/>
    <property type="match status" value="1"/>
</dbReference>
<evidence type="ECO:0000256" key="6">
    <source>
        <dbReference type="ARBA" id="ARBA00023136"/>
    </source>
</evidence>
<evidence type="ECO:0000256" key="7">
    <source>
        <dbReference type="SAM" id="MobiDB-lite"/>
    </source>
</evidence>
<feature type="region of interest" description="Disordered" evidence="7">
    <location>
        <begin position="1"/>
        <end position="23"/>
    </location>
</feature>
<dbReference type="PANTHER" id="PTHR30347:SF9">
    <property type="entry name" value="MINICONDUCTANCE MECHANOSENSITIVE CHANNEL MSCM"/>
    <property type="match status" value="1"/>
</dbReference>
<evidence type="ECO:0000256" key="1">
    <source>
        <dbReference type="ARBA" id="ARBA00004651"/>
    </source>
</evidence>